<protein>
    <submittedName>
        <fullName evidence="2">Uncharacterized protein LOC118762205</fullName>
    </submittedName>
</protein>
<evidence type="ECO:0000313" key="1">
    <source>
        <dbReference type="Proteomes" id="UP000515154"/>
    </source>
</evidence>
<dbReference type="RefSeq" id="XP_036356637.1">
    <property type="nucleotide sequence ID" value="XM_036500744.1"/>
</dbReference>
<keyword evidence="1" id="KW-1185">Reference proteome</keyword>
<organism evidence="1 2">
    <name type="scientific">Octopus sinensis</name>
    <name type="common">East Asian common octopus</name>
    <dbReference type="NCBI Taxonomy" id="2607531"/>
    <lineage>
        <taxon>Eukaryota</taxon>
        <taxon>Metazoa</taxon>
        <taxon>Spiralia</taxon>
        <taxon>Lophotrochozoa</taxon>
        <taxon>Mollusca</taxon>
        <taxon>Cephalopoda</taxon>
        <taxon>Coleoidea</taxon>
        <taxon>Octopodiformes</taxon>
        <taxon>Octopoda</taxon>
        <taxon>Incirrata</taxon>
        <taxon>Octopodidae</taxon>
        <taxon>Octopus</taxon>
    </lineage>
</organism>
<accession>A0A7E6EPB9</accession>
<dbReference type="AlphaFoldDB" id="A0A7E6EPB9"/>
<sequence length="171" mass="19892">MAEAIEKTENGDYFAANLVISFLKSHFEWNVEVEKNVLPVSKFTKGVCQRLISRAIKILRQKIYNDMKNIRLQPLPTNLVRWNVSENSICKCGKIGTLNHILSNCSLALNRYTWRHNLVLKVIFNAIKSQIHLNNTEKKPLKVPTRDFVTFVRSGQRIRFKNKKLPVKDEK</sequence>
<gene>
    <name evidence="2" type="primary">LOC118762205</name>
</gene>
<dbReference type="KEGG" id="osn:118762205"/>
<evidence type="ECO:0000313" key="2">
    <source>
        <dbReference type="RefSeq" id="XP_036356637.1"/>
    </source>
</evidence>
<dbReference type="Proteomes" id="UP000515154">
    <property type="component" value="Linkage group LG2"/>
</dbReference>
<proteinExistence type="predicted"/>
<name>A0A7E6EPB9_9MOLL</name>
<reference evidence="2" key="1">
    <citation type="submission" date="2025-08" db="UniProtKB">
        <authorList>
            <consortium name="RefSeq"/>
        </authorList>
    </citation>
    <scope>IDENTIFICATION</scope>
</reference>